<dbReference type="AlphaFoldDB" id="A0A5N0V139"/>
<name>A0A5N0V139_9PSEU</name>
<gene>
    <name evidence="2" type="ORF">FPZ12_027085</name>
</gene>
<proteinExistence type="predicted"/>
<feature type="region of interest" description="Disordered" evidence="1">
    <location>
        <begin position="18"/>
        <end position="59"/>
    </location>
</feature>
<keyword evidence="3" id="KW-1185">Reference proteome</keyword>
<accession>A0A5N0V139</accession>
<organism evidence="2 3">
    <name type="scientific">Amycolatopsis acidicola</name>
    <dbReference type="NCBI Taxonomy" id="2596893"/>
    <lineage>
        <taxon>Bacteria</taxon>
        <taxon>Bacillati</taxon>
        <taxon>Actinomycetota</taxon>
        <taxon>Actinomycetes</taxon>
        <taxon>Pseudonocardiales</taxon>
        <taxon>Pseudonocardiaceae</taxon>
        <taxon>Amycolatopsis</taxon>
    </lineage>
</organism>
<evidence type="ECO:0000313" key="3">
    <source>
        <dbReference type="Proteomes" id="UP000319769"/>
    </source>
</evidence>
<comment type="caution">
    <text evidence="2">The sequence shown here is derived from an EMBL/GenBank/DDBJ whole genome shotgun (WGS) entry which is preliminary data.</text>
</comment>
<dbReference type="Proteomes" id="UP000319769">
    <property type="component" value="Unassembled WGS sequence"/>
</dbReference>
<reference evidence="2" key="1">
    <citation type="submission" date="2019-09" db="EMBL/GenBank/DDBJ databases">
        <authorList>
            <person name="Teo W.F.A."/>
            <person name="Duangmal K."/>
        </authorList>
    </citation>
    <scope>NUCLEOTIDE SEQUENCE [LARGE SCALE GENOMIC DNA]</scope>
    <source>
        <strain evidence="2">K81G1</strain>
    </source>
</reference>
<evidence type="ECO:0000256" key="1">
    <source>
        <dbReference type="SAM" id="MobiDB-lite"/>
    </source>
</evidence>
<dbReference type="RefSeq" id="WP_144760615.1">
    <property type="nucleotide sequence ID" value="NZ_VMNW02000047.1"/>
</dbReference>
<evidence type="ECO:0000313" key="2">
    <source>
        <dbReference type="EMBL" id="KAA9156700.1"/>
    </source>
</evidence>
<dbReference type="EMBL" id="VMNW02000047">
    <property type="protein sequence ID" value="KAA9156700.1"/>
    <property type="molecule type" value="Genomic_DNA"/>
</dbReference>
<sequence>MAAVVFAAFVVGGAGGWAIGHATADGRPGQHQFQNRGPGPNGGDGYGHHRSGTGQRPNG</sequence>
<protein>
    <submittedName>
        <fullName evidence="2">Uncharacterized protein</fullName>
    </submittedName>
</protein>